<sequence>MPVERSSSNSEGLNITRVSCPVCGSSFDGLTALNKHLDVDHGFNDGSAETINNPDSNTRTPKIQHIKKSHWEKADYGGTVCHECGISFKKAKGLINCRKCGKLYCSSHCRNIIKLNLKAEYDPTNGKWYACCCKCFIGKPGYCDYGSFLDVTDSFVNLRNKKNEDERLRTLQIENRLVRLVDGVADIHEKYRGSIFINFTMGNDISRLERTVAPWRDDRSVLDCFVCLKPFGLTFRKHHCRLCGNVVCNRDVTGCSNEISLQCLANAAIDLPFKRPIEKFSNVDYTLRLCYRCIKSLYGERKFKKDLHRPKPQLISLCESLQSTSEVINVIIGQMEGFVGIMDDPKTIDNLPRQEDMRESKRLRTKLLRTVAMYNSLTRQLSGIVPTNLTEAKIKRSVQSASSGFINDKILRLKQVPGMKNEFSKDSSAPFLPQRLKSTDLLFNNLTISEVKKYREELMVLKEQKFLVQSMIEEAKKQRKFDEVAVLSSNLNELNAQITQTQNNLGDQGFS</sequence>
<evidence type="ECO:0000256" key="5">
    <source>
        <dbReference type="SAM" id="Coils"/>
    </source>
</evidence>
<evidence type="ECO:0000313" key="7">
    <source>
        <dbReference type="EMBL" id="CDF88795.1"/>
    </source>
</evidence>
<dbReference type="GO" id="GO:0032266">
    <property type="term" value="F:phosphatidylinositol-3-phosphate binding"/>
    <property type="evidence" value="ECO:0007669"/>
    <property type="project" value="UniProtKB-ARBA"/>
</dbReference>
<keyword evidence="1" id="KW-0479">Metal-binding</keyword>
<dbReference type="SUPFAM" id="SSF57903">
    <property type="entry name" value="FYVE/PHD zinc finger"/>
    <property type="match status" value="2"/>
</dbReference>
<accession>A0A8J2WXV4</accession>
<evidence type="ECO:0000313" key="8">
    <source>
        <dbReference type="Proteomes" id="UP000019375"/>
    </source>
</evidence>
<feature type="domain" description="FYVE-type" evidence="6">
    <location>
        <begin position="218"/>
        <end position="298"/>
    </location>
</feature>
<dbReference type="PROSITE" id="PS50178">
    <property type="entry name" value="ZF_FYVE"/>
    <property type="match status" value="1"/>
</dbReference>
<protein>
    <submittedName>
        <fullName evidence="7">ZYBA0S03-02102g1_1</fullName>
    </submittedName>
</protein>
<dbReference type="InterPro" id="IPR021565">
    <property type="entry name" value="Rbsn_Rab-bd"/>
</dbReference>
<dbReference type="InterPro" id="IPR036531">
    <property type="entry name" value="Rbsn_Rab-bd_sf"/>
</dbReference>
<dbReference type="PANTHER" id="PTHR13510">
    <property type="entry name" value="FYVE-FINGER-CONTAINING RAB5 EFFECTOR PROTEIN RABENOSYN-5-RELATED"/>
    <property type="match status" value="1"/>
</dbReference>
<gene>
    <name evidence="7" type="ORF">BN860_02102g</name>
</gene>
<dbReference type="GO" id="GO:0008270">
    <property type="term" value="F:zinc ion binding"/>
    <property type="evidence" value="ECO:0007669"/>
    <property type="project" value="UniProtKB-KW"/>
</dbReference>
<name>A0A8J2WXV4_ZYGB2</name>
<evidence type="ECO:0000256" key="2">
    <source>
        <dbReference type="ARBA" id="ARBA00022771"/>
    </source>
</evidence>
<dbReference type="Gene3D" id="4.10.860.20">
    <property type="entry name" value="Rabenosyn, Rab binding domain"/>
    <property type="match status" value="1"/>
</dbReference>
<dbReference type="SMART" id="SM00064">
    <property type="entry name" value="FYVE"/>
    <property type="match status" value="2"/>
</dbReference>
<evidence type="ECO:0000259" key="6">
    <source>
        <dbReference type="PROSITE" id="PS50178"/>
    </source>
</evidence>
<dbReference type="InterPro" id="IPR011011">
    <property type="entry name" value="Znf_FYVE_PHD"/>
</dbReference>
<dbReference type="AlphaFoldDB" id="A0A8J2WXV4"/>
<keyword evidence="2 4" id="KW-0863">Zinc-finger</keyword>
<dbReference type="EMBL" id="HG316456">
    <property type="protein sequence ID" value="CDF88795.1"/>
    <property type="molecule type" value="Genomic_DNA"/>
</dbReference>
<evidence type="ECO:0000256" key="4">
    <source>
        <dbReference type="PROSITE-ProRule" id="PRU00091"/>
    </source>
</evidence>
<dbReference type="CDD" id="cd15737">
    <property type="entry name" value="FYVE2_Vac1p_like"/>
    <property type="match status" value="1"/>
</dbReference>
<dbReference type="SUPFAM" id="SSF140125">
    <property type="entry name" value="Rabenosyn-5 Rab-binding domain-like"/>
    <property type="match status" value="1"/>
</dbReference>
<dbReference type="PANTHER" id="PTHR13510:SF44">
    <property type="entry name" value="RABENOSYN-5"/>
    <property type="match status" value="1"/>
</dbReference>
<dbReference type="InterPro" id="IPR013083">
    <property type="entry name" value="Znf_RING/FYVE/PHD"/>
</dbReference>
<dbReference type="OrthoDB" id="166134at2759"/>
<dbReference type="InterPro" id="IPR013087">
    <property type="entry name" value="Znf_C2H2_type"/>
</dbReference>
<dbReference type="InterPro" id="IPR000306">
    <property type="entry name" value="Znf_FYVE"/>
</dbReference>
<dbReference type="PROSITE" id="PS00028">
    <property type="entry name" value="ZINC_FINGER_C2H2_1"/>
    <property type="match status" value="1"/>
</dbReference>
<dbReference type="CDD" id="cd15761">
    <property type="entry name" value="FYVE1_Vac1p_like"/>
    <property type="match status" value="1"/>
</dbReference>
<dbReference type="InterPro" id="IPR017455">
    <property type="entry name" value="Znf_FYVE-rel"/>
</dbReference>
<feature type="coiled-coil region" evidence="5">
    <location>
        <begin position="444"/>
        <end position="504"/>
    </location>
</feature>
<dbReference type="Proteomes" id="UP000019375">
    <property type="component" value="Unassembled WGS sequence"/>
</dbReference>
<dbReference type="Pfam" id="PF11464">
    <property type="entry name" value="Rbsn"/>
    <property type="match status" value="1"/>
</dbReference>
<dbReference type="GO" id="GO:0098588">
    <property type="term" value="C:bounding membrane of organelle"/>
    <property type="evidence" value="ECO:0007669"/>
    <property type="project" value="UniProtKB-ARBA"/>
</dbReference>
<dbReference type="Gene3D" id="3.30.40.10">
    <property type="entry name" value="Zinc/RING finger domain, C3HC4 (zinc finger)"/>
    <property type="match status" value="2"/>
</dbReference>
<organism evidence="7 8">
    <name type="scientific">Zygosaccharomyces bailii (strain CLIB 213 / ATCC 58445 / CBS 680 / BCRC 21525 / NBRC 1098 / NCYC 1416 / NRRL Y-2227)</name>
    <dbReference type="NCBI Taxonomy" id="1333698"/>
    <lineage>
        <taxon>Eukaryota</taxon>
        <taxon>Fungi</taxon>
        <taxon>Dikarya</taxon>
        <taxon>Ascomycota</taxon>
        <taxon>Saccharomycotina</taxon>
        <taxon>Saccharomycetes</taxon>
        <taxon>Saccharomycetales</taxon>
        <taxon>Saccharomycetaceae</taxon>
        <taxon>Zygosaccharomyces</taxon>
    </lineage>
</organism>
<dbReference type="InterPro" id="IPR052727">
    <property type="entry name" value="Rab4/Rab5_effector"/>
</dbReference>
<dbReference type="Pfam" id="PF01363">
    <property type="entry name" value="FYVE"/>
    <property type="match status" value="1"/>
</dbReference>
<keyword evidence="5" id="KW-0175">Coiled coil</keyword>
<evidence type="ECO:0000256" key="3">
    <source>
        <dbReference type="ARBA" id="ARBA00022833"/>
    </source>
</evidence>
<proteinExistence type="predicted"/>
<keyword evidence="3" id="KW-0862">Zinc</keyword>
<keyword evidence="8" id="KW-1185">Reference proteome</keyword>
<reference evidence="8" key="1">
    <citation type="journal article" date="2013" name="Genome Announc.">
        <title>Genome sequence of the food spoilage yeast Zygosaccharomyces bailii CLIB 213(T).</title>
        <authorList>
            <person name="Galeote V."/>
            <person name="Bigey F."/>
            <person name="Devillers H."/>
            <person name="Neuveglise C."/>
            <person name="Dequin S."/>
        </authorList>
    </citation>
    <scope>NUCLEOTIDE SEQUENCE [LARGE SCALE GENOMIC DNA]</scope>
    <source>
        <strain evidence="8">CLIB 213 / ATCC 58445 / CBS 680 / CCRC 21525 / NBRC 1098 / NCYC 1416 / NRRL Y-2227</strain>
    </source>
</reference>
<evidence type="ECO:0000256" key="1">
    <source>
        <dbReference type="ARBA" id="ARBA00022723"/>
    </source>
</evidence>